<evidence type="ECO:0000313" key="2">
    <source>
        <dbReference type="EMBL" id="SOQ47389.1"/>
    </source>
</evidence>
<keyword evidence="1" id="KW-0812">Transmembrane</keyword>
<organism evidence="2">
    <name type="scientific">Spodoptera frugiperda</name>
    <name type="common">Fall armyworm</name>
    <dbReference type="NCBI Taxonomy" id="7108"/>
    <lineage>
        <taxon>Eukaryota</taxon>
        <taxon>Metazoa</taxon>
        <taxon>Ecdysozoa</taxon>
        <taxon>Arthropoda</taxon>
        <taxon>Hexapoda</taxon>
        <taxon>Insecta</taxon>
        <taxon>Pterygota</taxon>
        <taxon>Neoptera</taxon>
        <taxon>Endopterygota</taxon>
        <taxon>Lepidoptera</taxon>
        <taxon>Glossata</taxon>
        <taxon>Ditrysia</taxon>
        <taxon>Noctuoidea</taxon>
        <taxon>Noctuidae</taxon>
        <taxon>Amphipyrinae</taxon>
        <taxon>Spodoptera</taxon>
    </lineage>
</organism>
<name>A0A2H1W2S5_SPOFR</name>
<dbReference type="AlphaFoldDB" id="A0A2H1W2S5"/>
<keyword evidence="1" id="KW-1133">Transmembrane helix</keyword>
<dbReference type="EMBL" id="ODYU01005959">
    <property type="protein sequence ID" value="SOQ47389.1"/>
    <property type="molecule type" value="Genomic_DNA"/>
</dbReference>
<reference evidence="2" key="1">
    <citation type="submission" date="2016-07" db="EMBL/GenBank/DDBJ databases">
        <authorList>
            <person name="Bretaudeau A."/>
        </authorList>
    </citation>
    <scope>NUCLEOTIDE SEQUENCE</scope>
    <source>
        <strain evidence="2">Rice</strain>
        <tissue evidence="2">Whole body</tissue>
    </source>
</reference>
<accession>A0A2H1W2S5</accession>
<evidence type="ECO:0000256" key="1">
    <source>
        <dbReference type="SAM" id="Phobius"/>
    </source>
</evidence>
<protein>
    <submittedName>
        <fullName evidence="2">SFRICE_002525</fullName>
    </submittedName>
</protein>
<proteinExistence type="predicted"/>
<sequence length="219" mass="24907">MTAQLSRWLGNWLPCNVSRVHFPQGTTLCMIHRLLFRVWMSCVCELIGNLISIILLSPAVLAQFDLKPDVSFTDINDRFDLTGMMKAHPASRDAPLVDDEEEIDSEEDFRRSLNVDLTDDTDVLKQKNPEANIEESFLTRKSGGGFAYDDRMDSSEGGTLSDFVENLKAFENNIEPPNRRRRRDVAPAARRRNADQNVLSQYGFPIMLKVDGYLKPPLE</sequence>
<gene>
    <name evidence="2" type="ORF">SFRICE_002525</name>
</gene>
<keyword evidence="1" id="KW-0472">Membrane</keyword>
<feature type="transmembrane region" description="Helical" evidence="1">
    <location>
        <begin position="38"/>
        <end position="61"/>
    </location>
</feature>